<name>A0A7Z0VJD8_9GAMM</name>
<evidence type="ECO:0000256" key="1">
    <source>
        <dbReference type="SAM" id="SignalP"/>
    </source>
</evidence>
<sequence>MKYLAYNSWVLLLTILIAPSDSFANSWTCHYAELTRNVLIFHPNEPATLPCKVYYTKPDENVMPRTLWNAENDDDYCERKAIEFIKTLESRGWQCSSDNDQ</sequence>
<gene>
    <name evidence="2" type="ORF">CODIS_30370</name>
</gene>
<evidence type="ECO:0000313" key="3">
    <source>
        <dbReference type="Proteomes" id="UP000094769"/>
    </source>
</evidence>
<reference evidence="2 3" key="1">
    <citation type="submission" date="2016-06" db="EMBL/GenBank/DDBJ databases">
        <title>Genome sequence of endosymbiont of Candidatus Endolucinida thiodiazotropha.</title>
        <authorList>
            <person name="Poehlein A."/>
            <person name="Koenig S."/>
            <person name="Heiden S.E."/>
            <person name="Thuermer A."/>
            <person name="Voget S."/>
            <person name="Daniel R."/>
            <person name="Markert S."/>
            <person name="Gros O."/>
            <person name="Schweder T."/>
        </authorList>
    </citation>
    <scope>NUCLEOTIDE SEQUENCE [LARGE SCALE GENOMIC DNA]</scope>
    <source>
        <strain evidence="2 3">COS</strain>
    </source>
</reference>
<keyword evidence="3" id="KW-1185">Reference proteome</keyword>
<comment type="caution">
    <text evidence="2">The sequence shown here is derived from an EMBL/GenBank/DDBJ whole genome shotgun (WGS) entry which is preliminary data.</text>
</comment>
<feature type="chain" id="PRO_5031349551" evidence="1">
    <location>
        <begin position="25"/>
        <end position="101"/>
    </location>
</feature>
<proteinExistence type="predicted"/>
<keyword evidence="1" id="KW-0732">Signal</keyword>
<protein>
    <submittedName>
        <fullName evidence="2">Uncharacterized protein</fullName>
    </submittedName>
</protein>
<dbReference type="AlphaFoldDB" id="A0A7Z0VJD8"/>
<dbReference type="Proteomes" id="UP000094769">
    <property type="component" value="Unassembled WGS sequence"/>
</dbReference>
<feature type="signal peptide" evidence="1">
    <location>
        <begin position="1"/>
        <end position="24"/>
    </location>
</feature>
<dbReference type="EMBL" id="MARB01000018">
    <property type="protein sequence ID" value="ODJ86718.1"/>
    <property type="molecule type" value="Genomic_DNA"/>
</dbReference>
<accession>A0A7Z0VJD8</accession>
<organism evidence="2 3">
    <name type="scientific">Candidatus Thiodiazotropha endolucinida</name>
    <dbReference type="NCBI Taxonomy" id="1655433"/>
    <lineage>
        <taxon>Bacteria</taxon>
        <taxon>Pseudomonadati</taxon>
        <taxon>Pseudomonadota</taxon>
        <taxon>Gammaproteobacteria</taxon>
        <taxon>Chromatiales</taxon>
        <taxon>Sedimenticolaceae</taxon>
        <taxon>Candidatus Thiodiazotropha</taxon>
    </lineage>
</organism>
<evidence type="ECO:0000313" key="2">
    <source>
        <dbReference type="EMBL" id="ODJ86718.1"/>
    </source>
</evidence>